<evidence type="ECO:0000256" key="9">
    <source>
        <dbReference type="SAM" id="MobiDB-lite"/>
    </source>
</evidence>
<keyword evidence="8" id="KW-0238">DNA-binding</keyword>
<dbReference type="SMART" id="SM00510">
    <property type="entry name" value="TFS2M"/>
    <property type="match status" value="1"/>
</dbReference>
<dbReference type="GO" id="GO:0008270">
    <property type="term" value="F:zinc ion binding"/>
    <property type="evidence" value="ECO:0007669"/>
    <property type="project" value="UniProtKB-UniRule"/>
</dbReference>
<dbReference type="InterPro" id="IPR003618">
    <property type="entry name" value="TFIIS_cen_dom"/>
</dbReference>
<evidence type="ECO:0000256" key="5">
    <source>
        <dbReference type="ARBA" id="ARBA00023242"/>
    </source>
</evidence>
<dbReference type="InterPro" id="IPR035441">
    <property type="entry name" value="TFIIS/LEDGF_dom_sf"/>
</dbReference>
<dbReference type="PIRSF" id="PIRSF006704">
    <property type="entry name" value="TF_IIS"/>
    <property type="match status" value="1"/>
</dbReference>
<dbReference type="Gene3D" id="2.20.25.10">
    <property type="match status" value="1"/>
</dbReference>
<dbReference type="InterPro" id="IPR001222">
    <property type="entry name" value="Znf_TFIIS"/>
</dbReference>
<dbReference type="Gene3D" id="1.20.930.10">
    <property type="entry name" value="Conserved domain common to transcription factors TFIIS, elongin A, CRSP70"/>
    <property type="match status" value="1"/>
</dbReference>
<dbReference type="PANTHER" id="PTHR11477">
    <property type="entry name" value="TRANSCRIPTION FACTOR S-II ZINC FINGER DOMAIN-CONTAINING PROTEIN"/>
    <property type="match status" value="1"/>
</dbReference>
<comment type="function">
    <text evidence="8">Necessary for efficient RNA polymerase II transcription elongation past template-encoded arresting sites.</text>
</comment>
<dbReference type="Gramene" id="KZM94801">
    <property type="protein sequence ID" value="KZM94801"/>
    <property type="gene ID" value="DCAR_018043"/>
</dbReference>
<dbReference type="PANTHER" id="PTHR11477:SF0">
    <property type="entry name" value="IP08861P-RELATED"/>
    <property type="match status" value="1"/>
</dbReference>
<dbReference type="Pfam" id="PF08711">
    <property type="entry name" value="Med26"/>
    <property type="match status" value="1"/>
</dbReference>
<dbReference type="GO" id="GO:0003677">
    <property type="term" value="F:DNA binding"/>
    <property type="evidence" value="ECO:0007669"/>
    <property type="project" value="UniProtKB-KW"/>
</dbReference>
<dbReference type="SMART" id="SM00509">
    <property type="entry name" value="TFS2N"/>
    <property type="match status" value="1"/>
</dbReference>
<evidence type="ECO:0000256" key="6">
    <source>
        <dbReference type="PROSITE-ProRule" id="PRU00472"/>
    </source>
</evidence>
<keyword evidence="8" id="KW-0805">Transcription regulation</keyword>
<dbReference type="NCBIfam" id="TIGR01385">
    <property type="entry name" value="TFSII"/>
    <property type="match status" value="1"/>
</dbReference>
<comment type="similarity">
    <text evidence="8">Belongs to the TFS-II family.</text>
</comment>
<feature type="compositionally biased region" description="Basic and acidic residues" evidence="9">
    <location>
        <begin position="94"/>
        <end position="111"/>
    </location>
</feature>
<dbReference type="Gene3D" id="1.10.472.30">
    <property type="entry name" value="Transcription elongation factor S-II, central domain"/>
    <property type="match status" value="1"/>
</dbReference>
<protein>
    <recommendedName>
        <fullName evidence="8">Transcription elongation factor</fullName>
    </recommendedName>
</protein>
<dbReference type="PROSITE" id="PS51133">
    <property type="entry name" value="ZF_TFIIS_2"/>
    <property type="match status" value="1"/>
</dbReference>
<dbReference type="InterPro" id="IPR036575">
    <property type="entry name" value="TFIIS_cen_dom_sf"/>
</dbReference>
<dbReference type="KEGG" id="dcr:108222533"/>
<dbReference type="OMA" id="EVETIMF"/>
<dbReference type="InterPro" id="IPR035100">
    <property type="entry name" value="TF_IIS-typ"/>
</dbReference>
<dbReference type="SUPFAM" id="SSF57783">
    <property type="entry name" value="Zinc beta-ribbon"/>
    <property type="match status" value="1"/>
</dbReference>
<accession>A0A164YP74</accession>
<dbReference type="GO" id="GO:0005634">
    <property type="term" value="C:nucleus"/>
    <property type="evidence" value="ECO:0007669"/>
    <property type="project" value="UniProtKB-SubCell"/>
</dbReference>
<keyword evidence="3 6" id="KW-0863">Zinc-finger</keyword>
<evidence type="ECO:0000256" key="2">
    <source>
        <dbReference type="ARBA" id="ARBA00022723"/>
    </source>
</evidence>
<dbReference type="GO" id="GO:0006368">
    <property type="term" value="P:transcription elongation by RNA polymerase II"/>
    <property type="evidence" value="ECO:0007669"/>
    <property type="project" value="InterPro"/>
</dbReference>
<proteinExistence type="inferred from homology"/>
<keyword evidence="11" id="KW-1185">Reference proteome</keyword>
<dbReference type="SMART" id="SM00440">
    <property type="entry name" value="ZnF_C2C2"/>
    <property type="match status" value="1"/>
</dbReference>
<dbReference type="CDD" id="cd13749">
    <property type="entry name" value="Zn-ribbon_TFIIS"/>
    <property type="match status" value="1"/>
</dbReference>
<dbReference type="PROSITE" id="PS51321">
    <property type="entry name" value="TFIIS_CENTRAL"/>
    <property type="match status" value="1"/>
</dbReference>
<keyword evidence="5 7" id="KW-0539">Nucleus</keyword>
<dbReference type="InterPro" id="IPR006289">
    <property type="entry name" value="TFSII"/>
</dbReference>
<reference evidence="10" key="2">
    <citation type="submission" date="2022-03" db="EMBL/GenBank/DDBJ databases">
        <title>Draft title - Genomic analysis of global carrot germplasm unveils the trajectory of domestication and the origin of high carotenoid orange carrot.</title>
        <authorList>
            <person name="Iorizzo M."/>
            <person name="Ellison S."/>
            <person name="Senalik D."/>
            <person name="Macko-Podgorni A."/>
            <person name="Grzebelus D."/>
            <person name="Bostan H."/>
            <person name="Rolling W."/>
            <person name="Curaba J."/>
            <person name="Simon P."/>
        </authorList>
    </citation>
    <scope>NUCLEOTIDE SEQUENCE</scope>
    <source>
        <tissue evidence="10">Leaf</tissue>
    </source>
</reference>
<dbReference type="EMBL" id="CP093347">
    <property type="protein sequence ID" value="WOH01275.1"/>
    <property type="molecule type" value="Genomic_DNA"/>
</dbReference>
<organism evidence="10 11">
    <name type="scientific">Daucus carota subsp. sativus</name>
    <name type="common">Carrot</name>
    <dbReference type="NCBI Taxonomy" id="79200"/>
    <lineage>
        <taxon>Eukaryota</taxon>
        <taxon>Viridiplantae</taxon>
        <taxon>Streptophyta</taxon>
        <taxon>Embryophyta</taxon>
        <taxon>Tracheophyta</taxon>
        <taxon>Spermatophyta</taxon>
        <taxon>Magnoliopsida</taxon>
        <taxon>eudicotyledons</taxon>
        <taxon>Gunneridae</taxon>
        <taxon>Pentapetalae</taxon>
        <taxon>asterids</taxon>
        <taxon>campanulids</taxon>
        <taxon>Apiales</taxon>
        <taxon>Apiaceae</taxon>
        <taxon>Apioideae</taxon>
        <taxon>Scandiceae</taxon>
        <taxon>Daucinae</taxon>
        <taxon>Daucus</taxon>
        <taxon>Daucus sect. Daucus</taxon>
    </lineage>
</organism>
<comment type="subcellular location">
    <subcellularLocation>
        <location evidence="1 7 8">Nucleus</location>
    </subcellularLocation>
</comment>
<sequence>METERELIQLFEAVKRAADDAVADKDLEFSPAEKRCLDGLKQLQKFPVNYHLLVSTQVGKRLRHLTKHPRKKIRELASMLIGLWKDIIVEEAASDKKNGSSDKKDSEKSVETSESVKVQKGNSVKVEETCKGGTVKLERNNSSTTRKLEKVVDSETSSSAKRTKGADGVKMKNNSVVESIRVEEKVNKEVSGTGDLGKAASNGVSPPKMSSVLLCKDPLRDKIRELLSEALLKVSGEISEDQREAADAVDPYRLAVSLESVLHENWGKSNGRQKIKYRSVVFNLKDQHNPDFRRKVFLGHIKPEQVVDMTPEEMASDDRQRQNQEIKEKALFDCERGAKRQASTNQFRCSRCGKNECTYYQMQTRSADEPMTTYVTCVNCDKHWKFC</sequence>
<evidence type="ECO:0000313" key="10">
    <source>
        <dbReference type="EMBL" id="WOH01275.1"/>
    </source>
</evidence>
<evidence type="ECO:0000256" key="8">
    <source>
        <dbReference type="RuleBase" id="RU368078"/>
    </source>
</evidence>
<evidence type="ECO:0000256" key="3">
    <source>
        <dbReference type="ARBA" id="ARBA00022771"/>
    </source>
</evidence>
<dbReference type="InterPro" id="IPR017923">
    <property type="entry name" value="TFIIS_N"/>
</dbReference>
<evidence type="ECO:0000256" key="1">
    <source>
        <dbReference type="ARBA" id="ARBA00004123"/>
    </source>
</evidence>
<evidence type="ECO:0000256" key="4">
    <source>
        <dbReference type="ARBA" id="ARBA00022833"/>
    </source>
</evidence>
<dbReference type="Pfam" id="PF07500">
    <property type="entry name" value="TFIIS_M"/>
    <property type="match status" value="1"/>
</dbReference>
<keyword evidence="4 8" id="KW-0862">Zinc</keyword>
<dbReference type="OrthoDB" id="44867at2759"/>
<feature type="region of interest" description="Disordered" evidence="9">
    <location>
        <begin position="139"/>
        <end position="167"/>
    </location>
</feature>
<dbReference type="PROSITE" id="PS00466">
    <property type="entry name" value="ZF_TFIIS_1"/>
    <property type="match status" value="1"/>
</dbReference>
<reference evidence="10" key="1">
    <citation type="journal article" date="2016" name="Nat. Genet.">
        <title>A high-quality carrot genome assembly provides new insights into carotenoid accumulation and asterid genome evolution.</title>
        <authorList>
            <person name="Iorizzo M."/>
            <person name="Ellison S."/>
            <person name="Senalik D."/>
            <person name="Zeng P."/>
            <person name="Satapoomin P."/>
            <person name="Huang J."/>
            <person name="Bowman M."/>
            <person name="Iovene M."/>
            <person name="Sanseverino W."/>
            <person name="Cavagnaro P."/>
            <person name="Yildiz M."/>
            <person name="Macko-Podgorni A."/>
            <person name="Moranska E."/>
            <person name="Grzebelus E."/>
            <person name="Grzebelus D."/>
            <person name="Ashrafi H."/>
            <person name="Zheng Z."/>
            <person name="Cheng S."/>
            <person name="Spooner D."/>
            <person name="Van Deynze A."/>
            <person name="Simon P."/>
        </authorList>
    </citation>
    <scope>NUCLEOTIDE SEQUENCE</scope>
    <source>
        <tissue evidence="10">Leaf</tissue>
    </source>
</reference>
<dbReference type="Proteomes" id="UP000077755">
    <property type="component" value="Chromosome 5"/>
</dbReference>
<evidence type="ECO:0000313" key="11">
    <source>
        <dbReference type="Proteomes" id="UP000077755"/>
    </source>
</evidence>
<dbReference type="CDD" id="cd00183">
    <property type="entry name" value="TFIIS_I"/>
    <property type="match status" value="1"/>
</dbReference>
<dbReference type="SUPFAM" id="SSF46942">
    <property type="entry name" value="Elongation factor TFIIS domain 2"/>
    <property type="match status" value="1"/>
</dbReference>
<keyword evidence="2 8" id="KW-0479">Metal-binding</keyword>
<dbReference type="AlphaFoldDB" id="A0A164YP74"/>
<dbReference type="SUPFAM" id="SSF47676">
    <property type="entry name" value="Conserved domain common to transcription factors TFIIS, elongin A, CRSP70"/>
    <property type="match status" value="1"/>
</dbReference>
<feature type="region of interest" description="Disordered" evidence="9">
    <location>
        <begin position="94"/>
        <end position="121"/>
    </location>
</feature>
<dbReference type="Pfam" id="PF01096">
    <property type="entry name" value="Zn_ribbon_TFIIS"/>
    <property type="match status" value="1"/>
</dbReference>
<dbReference type="PROSITE" id="PS51319">
    <property type="entry name" value="TFIIS_N"/>
    <property type="match status" value="1"/>
</dbReference>
<gene>
    <name evidence="10" type="ORF">DCAR_0520657</name>
</gene>
<keyword evidence="8" id="KW-0804">Transcription</keyword>
<dbReference type="InterPro" id="IPR003617">
    <property type="entry name" value="TFIIS/CRSP70_N_sub"/>
</dbReference>
<name>A0A164YP74_DAUCS</name>
<evidence type="ECO:0000256" key="7">
    <source>
        <dbReference type="PROSITE-ProRule" id="PRU00649"/>
    </source>
</evidence>